<keyword evidence="2" id="KW-0808">Transferase</keyword>
<feature type="region of interest" description="Disordered" evidence="3">
    <location>
        <begin position="202"/>
        <end position="231"/>
    </location>
</feature>
<dbReference type="InterPro" id="IPR001537">
    <property type="entry name" value="SpoU_MeTrfase"/>
</dbReference>
<dbReference type="InterPro" id="IPR029028">
    <property type="entry name" value="Alpha/beta_knot_MTases"/>
</dbReference>
<keyword evidence="6" id="KW-1185">Reference proteome</keyword>
<feature type="compositionally biased region" description="Basic and acidic residues" evidence="3">
    <location>
        <begin position="202"/>
        <end position="211"/>
    </location>
</feature>
<feature type="domain" description="tRNA/rRNA methyltransferase SpoU type" evidence="4">
    <location>
        <begin position="9"/>
        <end position="154"/>
    </location>
</feature>
<proteinExistence type="predicted"/>
<evidence type="ECO:0000256" key="1">
    <source>
        <dbReference type="ARBA" id="ARBA00022603"/>
    </source>
</evidence>
<dbReference type="GO" id="GO:0032259">
    <property type="term" value="P:methylation"/>
    <property type="evidence" value="ECO:0007669"/>
    <property type="project" value="UniProtKB-KW"/>
</dbReference>
<dbReference type="AlphaFoldDB" id="A0A830H6G1"/>
<name>A0A830H6G1_9CHLO</name>
<reference evidence="5" key="1">
    <citation type="submission" date="2020-10" db="EMBL/GenBank/DDBJ databases">
        <title>Unveiling of a novel bifunctional photoreceptor, Dualchrome1, isolated from a cosmopolitan green alga.</title>
        <authorList>
            <person name="Suzuki S."/>
            <person name="Kawachi M."/>
        </authorList>
    </citation>
    <scope>NUCLEOTIDE SEQUENCE</scope>
    <source>
        <strain evidence="5">NIES 2893</strain>
    </source>
</reference>
<gene>
    <name evidence="5" type="ORF">PPROV_000156100</name>
</gene>
<comment type="caution">
    <text evidence="5">The sequence shown here is derived from an EMBL/GenBank/DDBJ whole genome shotgun (WGS) entry which is preliminary data.</text>
</comment>
<evidence type="ECO:0000259" key="4">
    <source>
        <dbReference type="Pfam" id="PF00588"/>
    </source>
</evidence>
<evidence type="ECO:0000256" key="3">
    <source>
        <dbReference type="SAM" id="MobiDB-lite"/>
    </source>
</evidence>
<dbReference type="Gene3D" id="3.40.1280.10">
    <property type="match status" value="1"/>
</dbReference>
<dbReference type="OrthoDB" id="270651at2759"/>
<dbReference type="InterPro" id="IPR029026">
    <property type="entry name" value="tRNA_m1G_MTases_N"/>
</dbReference>
<dbReference type="GO" id="GO:0008173">
    <property type="term" value="F:RNA methyltransferase activity"/>
    <property type="evidence" value="ECO:0007669"/>
    <property type="project" value="InterPro"/>
</dbReference>
<dbReference type="PANTHER" id="PTHR43191">
    <property type="entry name" value="RRNA METHYLTRANSFERASE 3"/>
    <property type="match status" value="1"/>
</dbReference>
<dbReference type="Proteomes" id="UP000660262">
    <property type="component" value="Unassembled WGS sequence"/>
</dbReference>
<dbReference type="PANTHER" id="PTHR43191:SF7">
    <property type="entry name" value="OBP33PEP LIKE PROTEIN"/>
    <property type="match status" value="1"/>
</dbReference>
<dbReference type="GO" id="GO:0006396">
    <property type="term" value="P:RNA processing"/>
    <property type="evidence" value="ECO:0007669"/>
    <property type="project" value="InterPro"/>
</dbReference>
<evidence type="ECO:0000313" key="5">
    <source>
        <dbReference type="EMBL" id="GHP02806.1"/>
    </source>
</evidence>
<dbReference type="EMBL" id="BNJQ01000004">
    <property type="protein sequence ID" value="GHP02806.1"/>
    <property type="molecule type" value="Genomic_DNA"/>
</dbReference>
<evidence type="ECO:0000313" key="6">
    <source>
        <dbReference type="Proteomes" id="UP000660262"/>
    </source>
</evidence>
<sequence>MDETTTRAYILLHNVSKKHNVGTLTRIATAFNVTTIVLTGNAHYNVFGCQGASAYAKFVHKRTLEDAVRWLKEDCACEIVGVEIDESAVPLPDARHAWCGEQPNVRSRAFFMGNEGHGLSEREISLCDKLVYIPQYGVGSTASLNVAVAAGVVLSAFAEAAAFAQCNKQGAKFDVAERPRRTQTRGFAEDDEEREMRIQARRLAREKAAHGDDDDDIDNPPPSLDTLFSES</sequence>
<keyword evidence="1" id="KW-0489">Methyltransferase</keyword>
<dbReference type="Pfam" id="PF00588">
    <property type="entry name" value="SpoU_methylase"/>
    <property type="match status" value="1"/>
</dbReference>
<organism evidence="5 6">
    <name type="scientific">Pycnococcus provasolii</name>
    <dbReference type="NCBI Taxonomy" id="41880"/>
    <lineage>
        <taxon>Eukaryota</taxon>
        <taxon>Viridiplantae</taxon>
        <taxon>Chlorophyta</taxon>
        <taxon>Pseudoscourfieldiophyceae</taxon>
        <taxon>Pseudoscourfieldiales</taxon>
        <taxon>Pycnococcaceae</taxon>
        <taxon>Pycnococcus</taxon>
    </lineage>
</organism>
<protein>
    <recommendedName>
        <fullName evidence="4">tRNA/rRNA methyltransferase SpoU type domain-containing protein</fullName>
    </recommendedName>
</protein>
<dbReference type="SUPFAM" id="SSF75217">
    <property type="entry name" value="alpha/beta knot"/>
    <property type="match status" value="1"/>
</dbReference>
<dbReference type="GO" id="GO:0003723">
    <property type="term" value="F:RNA binding"/>
    <property type="evidence" value="ECO:0007669"/>
    <property type="project" value="InterPro"/>
</dbReference>
<accession>A0A830H6G1</accession>
<dbReference type="InterPro" id="IPR051259">
    <property type="entry name" value="rRNA_Methyltransferase"/>
</dbReference>
<evidence type="ECO:0000256" key="2">
    <source>
        <dbReference type="ARBA" id="ARBA00022679"/>
    </source>
</evidence>